<dbReference type="AlphaFoldDB" id="A0AAD7TZU9"/>
<comment type="caution">
    <text evidence="2">The sequence shown here is derived from an EMBL/GenBank/DDBJ whole genome shotgun (WGS) entry which is preliminary data.</text>
</comment>
<evidence type="ECO:0000313" key="2">
    <source>
        <dbReference type="EMBL" id="KAJ8494429.1"/>
    </source>
</evidence>
<organism evidence="2 3">
    <name type="scientific">Trametes cubensis</name>
    <dbReference type="NCBI Taxonomy" id="1111947"/>
    <lineage>
        <taxon>Eukaryota</taxon>
        <taxon>Fungi</taxon>
        <taxon>Dikarya</taxon>
        <taxon>Basidiomycota</taxon>
        <taxon>Agaricomycotina</taxon>
        <taxon>Agaricomycetes</taxon>
        <taxon>Polyporales</taxon>
        <taxon>Polyporaceae</taxon>
        <taxon>Trametes</taxon>
    </lineage>
</organism>
<dbReference type="EMBL" id="JAPEVG010000036">
    <property type="protein sequence ID" value="KAJ8494429.1"/>
    <property type="molecule type" value="Genomic_DNA"/>
</dbReference>
<feature type="compositionally biased region" description="Polar residues" evidence="1">
    <location>
        <begin position="1"/>
        <end position="19"/>
    </location>
</feature>
<evidence type="ECO:0000256" key="1">
    <source>
        <dbReference type="SAM" id="MobiDB-lite"/>
    </source>
</evidence>
<protein>
    <submittedName>
        <fullName evidence="2">Uncharacterized protein</fullName>
    </submittedName>
</protein>
<proteinExistence type="predicted"/>
<sequence length="80" mass="9136">MPDTNTSHDNAQENTSGSSDAYVPKSNCQYYEEAGGFDTFMHSYGLKTWSNADIHEGKTLIESFRQQDRLNWEEAQKTKP</sequence>
<gene>
    <name evidence="2" type="ORF">ONZ51_g2318</name>
</gene>
<dbReference type="Proteomes" id="UP001215151">
    <property type="component" value="Unassembled WGS sequence"/>
</dbReference>
<accession>A0AAD7TZU9</accession>
<feature type="region of interest" description="Disordered" evidence="1">
    <location>
        <begin position="1"/>
        <end position="24"/>
    </location>
</feature>
<evidence type="ECO:0000313" key="3">
    <source>
        <dbReference type="Proteomes" id="UP001215151"/>
    </source>
</evidence>
<name>A0AAD7TZU9_9APHY</name>
<keyword evidence="3" id="KW-1185">Reference proteome</keyword>
<reference evidence="2" key="1">
    <citation type="submission" date="2022-11" db="EMBL/GenBank/DDBJ databases">
        <title>Genome Sequence of Cubamyces cubensis.</title>
        <authorList>
            <person name="Buettner E."/>
        </authorList>
    </citation>
    <scope>NUCLEOTIDE SEQUENCE</scope>
    <source>
        <strain evidence="2">MPL-01</strain>
    </source>
</reference>